<protein>
    <submittedName>
        <fullName evidence="1">Uncharacterized protein</fullName>
    </submittedName>
</protein>
<sequence length="119" mass="14770">MLKRFPERHRYLLIESFLHWPIQCMFPSIMERFRARISIPTYLGILEFILLYKIERQLFDYEYLSLIRHIWTHLSEDTKKYVRTSRFFPCIEYLMTLGNRDPIPTNLVKMYARPIWVRH</sequence>
<keyword evidence="2" id="KW-1185">Reference proteome</keyword>
<proteinExistence type="predicted"/>
<dbReference type="Proteomes" id="UP000887116">
    <property type="component" value="Unassembled WGS sequence"/>
</dbReference>
<comment type="caution">
    <text evidence="1">The sequence shown here is derived from an EMBL/GenBank/DDBJ whole genome shotgun (WGS) entry which is preliminary data.</text>
</comment>
<dbReference type="EMBL" id="BMAO01033480">
    <property type="protein sequence ID" value="GFQ89849.1"/>
    <property type="molecule type" value="Genomic_DNA"/>
</dbReference>
<accession>A0A8X6FXY5</accession>
<organism evidence="1 2">
    <name type="scientific">Trichonephila clavata</name>
    <name type="common">Joro spider</name>
    <name type="synonym">Nephila clavata</name>
    <dbReference type="NCBI Taxonomy" id="2740835"/>
    <lineage>
        <taxon>Eukaryota</taxon>
        <taxon>Metazoa</taxon>
        <taxon>Ecdysozoa</taxon>
        <taxon>Arthropoda</taxon>
        <taxon>Chelicerata</taxon>
        <taxon>Arachnida</taxon>
        <taxon>Araneae</taxon>
        <taxon>Araneomorphae</taxon>
        <taxon>Entelegynae</taxon>
        <taxon>Araneoidea</taxon>
        <taxon>Nephilidae</taxon>
        <taxon>Trichonephila</taxon>
    </lineage>
</organism>
<name>A0A8X6FXY5_TRICU</name>
<evidence type="ECO:0000313" key="2">
    <source>
        <dbReference type="Proteomes" id="UP000887116"/>
    </source>
</evidence>
<reference evidence="1" key="1">
    <citation type="submission" date="2020-07" db="EMBL/GenBank/DDBJ databases">
        <title>Multicomponent nature underlies the extraordinary mechanical properties of spider dragline silk.</title>
        <authorList>
            <person name="Kono N."/>
            <person name="Nakamura H."/>
            <person name="Mori M."/>
            <person name="Yoshida Y."/>
            <person name="Ohtoshi R."/>
            <person name="Malay A.D."/>
            <person name="Moran D.A.P."/>
            <person name="Tomita M."/>
            <person name="Numata K."/>
            <person name="Arakawa K."/>
        </authorList>
    </citation>
    <scope>NUCLEOTIDE SEQUENCE</scope>
</reference>
<gene>
    <name evidence="1" type="primary">NCL1_38110</name>
    <name evidence="1" type="ORF">TNCT_167491</name>
</gene>
<dbReference type="AlphaFoldDB" id="A0A8X6FXY5"/>
<evidence type="ECO:0000313" key="1">
    <source>
        <dbReference type="EMBL" id="GFQ89849.1"/>
    </source>
</evidence>